<evidence type="ECO:0000313" key="1">
    <source>
        <dbReference type="EMBL" id="TFW14420.1"/>
    </source>
</evidence>
<reference evidence="1 2" key="1">
    <citation type="submission" date="2019-03" db="EMBL/GenBank/DDBJ databases">
        <title>Draft genome of Brevundimonas sp. a heavy metal resistant soil bacteria.</title>
        <authorList>
            <person name="Soto J."/>
        </authorList>
    </citation>
    <scope>NUCLEOTIDE SEQUENCE [LARGE SCALE GENOMIC DNA]</scope>
    <source>
        <strain evidence="1 2">B-10</strain>
    </source>
</reference>
<keyword evidence="2" id="KW-1185">Reference proteome</keyword>
<sequence>MALNMYIEALDPRFSLTGDFQPAVPANVTGVYVFGRPPGASDSEAREIGRRNRAPGAMNGANVNVLAGTLPTVFDDYWRFAPDGPLLTNIPETERMTILILGRSSDGGFGANPNLGYLAGTYGNTQVRGFGIEMNATTSIRAVGYDSVGVKTNQASVVTSHAPWRIFRAQIDETTISLNNLTADGGAPTPTPTALVGGRNIGSQNLSIGGRIAPGSATYTKAVDIAAIITTSGTWGAGEQAAMLAQMRRINDRTDLVEGVA</sequence>
<dbReference type="EMBL" id="SPVH01000002">
    <property type="protein sequence ID" value="TFW14420.1"/>
    <property type="molecule type" value="Genomic_DNA"/>
</dbReference>
<gene>
    <name evidence="1" type="ORF">EGY25_04300</name>
</gene>
<accession>A0A4Y9RZ40</accession>
<proteinExistence type="predicted"/>
<organism evidence="1 2">
    <name type="scientific">Brevundimonas intermedia</name>
    <dbReference type="NCBI Taxonomy" id="74315"/>
    <lineage>
        <taxon>Bacteria</taxon>
        <taxon>Pseudomonadati</taxon>
        <taxon>Pseudomonadota</taxon>
        <taxon>Alphaproteobacteria</taxon>
        <taxon>Caulobacterales</taxon>
        <taxon>Caulobacteraceae</taxon>
        <taxon>Brevundimonas</taxon>
    </lineage>
</organism>
<evidence type="ECO:0000313" key="2">
    <source>
        <dbReference type="Proteomes" id="UP000298216"/>
    </source>
</evidence>
<comment type="caution">
    <text evidence="1">The sequence shown here is derived from an EMBL/GenBank/DDBJ whole genome shotgun (WGS) entry which is preliminary data.</text>
</comment>
<dbReference type="AlphaFoldDB" id="A0A4Y9RZ40"/>
<dbReference type="RefSeq" id="WP_135193805.1">
    <property type="nucleotide sequence ID" value="NZ_SPVH01000002.1"/>
</dbReference>
<dbReference type="Proteomes" id="UP000298216">
    <property type="component" value="Unassembled WGS sequence"/>
</dbReference>
<protein>
    <submittedName>
        <fullName evidence="1">Uncharacterized protein</fullName>
    </submittedName>
</protein>
<name>A0A4Y9RZ40_9CAUL</name>